<reference evidence="1 2" key="1">
    <citation type="journal article" date="2001" name="Proc. Natl. Acad. Sci. U.S.A.">
        <title>Complete genome sequence of Caulobacter crescentus.</title>
        <authorList>
            <person name="Nierman W.C."/>
            <person name="Feldblyum T.V."/>
            <person name="Laub M.T."/>
            <person name="Paulsen I.T."/>
            <person name="Nelson K.E."/>
            <person name="Eisen J.A."/>
            <person name="Heidelberg J.F."/>
            <person name="Alley M.R."/>
            <person name="Ohta N."/>
            <person name="Maddock J.R."/>
            <person name="Potocka I."/>
            <person name="Nelson W.C."/>
            <person name="Newton A."/>
            <person name="Stephens C."/>
            <person name="Phadke N.D."/>
            <person name="Ely B."/>
            <person name="DeBoy R.T."/>
            <person name="Dodson R.J."/>
            <person name="Durkin A.S."/>
            <person name="Gwinn M.L."/>
            <person name="Haft D.H."/>
            <person name="Kolonay J.F."/>
            <person name="Smit J."/>
            <person name="Craven M.B."/>
            <person name="Khouri H."/>
            <person name="Shetty J."/>
            <person name="Berry K."/>
            <person name="Utterback T."/>
            <person name="Tran K."/>
            <person name="Wolf A."/>
            <person name="Vamathevan J."/>
            <person name="Ermolaeva M."/>
            <person name="White O."/>
            <person name="Salzberg S.L."/>
            <person name="Venter J.C."/>
            <person name="Shapiro L."/>
            <person name="Fraser C.M."/>
        </authorList>
    </citation>
    <scope>NUCLEOTIDE SEQUENCE [LARGE SCALE GENOMIC DNA]</scope>
    <source>
        <strain evidence="2">ATCC 19089 / CB15</strain>
    </source>
</reference>
<protein>
    <submittedName>
        <fullName evidence="1">Uncharacterized protein</fullName>
    </submittedName>
</protein>
<sequence>MAPTRKSRADLALNEGALAFPQGKALPPGVVEADADPLFVGLVGRHLVAQPAFPHQDRAGRRLHIDERLQTLGRVGFAGRGGHHHRQARILELDGRGARRDGHIDRAGNDAVGVDVAGVLAARLQDVDPEAVHHQLARAQVEAKGLGEGGRVLVELLLEVREQAVAHRQVVQRGVGRVAKIALVIGPGLTGLVLLGDGDAGVVQVVDEGVEALLAGEGGFIERGDEEAAWGHERGHSA</sequence>
<name>Q9A4F6_CAUVC</name>
<evidence type="ECO:0000313" key="2">
    <source>
        <dbReference type="Proteomes" id="UP000001816"/>
    </source>
</evidence>
<dbReference type="PIR" id="F87605">
    <property type="entry name" value="F87605"/>
</dbReference>
<evidence type="ECO:0000313" key="1">
    <source>
        <dbReference type="EMBL" id="AAK24842.1"/>
    </source>
</evidence>
<dbReference type="AlphaFoldDB" id="Q9A4F6"/>
<dbReference type="EMBL" id="AE005673">
    <property type="protein sequence ID" value="AAK24842.1"/>
    <property type="molecule type" value="Genomic_DNA"/>
</dbReference>
<dbReference type="KEGG" id="ccr:CC_2878"/>
<organism evidence="1 2">
    <name type="scientific">Caulobacter vibrioides (strain ATCC 19089 / CIP 103742 / CB 15)</name>
    <name type="common">Caulobacter crescentus</name>
    <dbReference type="NCBI Taxonomy" id="190650"/>
    <lineage>
        <taxon>Bacteria</taxon>
        <taxon>Pseudomonadati</taxon>
        <taxon>Pseudomonadota</taxon>
        <taxon>Alphaproteobacteria</taxon>
        <taxon>Caulobacterales</taxon>
        <taxon>Caulobacteraceae</taxon>
        <taxon>Caulobacter</taxon>
    </lineage>
</organism>
<dbReference type="Proteomes" id="UP000001816">
    <property type="component" value="Chromosome"/>
</dbReference>
<dbReference type="EnsemblBacteria" id="AAK24842">
    <property type="protein sequence ID" value="AAK24842"/>
    <property type="gene ID" value="CC_2878"/>
</dbReference>
<dbReference type="BioCyc" id="CAULO:CC2878-MONOMER"/>
<dbReference type="eggNOG" id="ENOG50344HC">
    <property type="taxonomic scope" value="Bacteria"/>
</dbReference>
<dbReference type="HOGENOM" id="CLU_1164215_0_0_5"/>
<proteinExistence type="predicted"/>
<dbReference type="GO" id="GO:0009432">
    <property type="term" value="P:SOS response"/>
    <property type="evidence" value="ECO:0000269"/>
    <property type="project" value="CollecTF"/>
</dbReference>
<dbReference type="SMR" id="Q9A4F6"/>
<gene>
    <name evidence="1" type="ordered locus">CC_2878</name>
</gene>
<keyword evidence="2" id="KW-1185">Reference proteome</keyword>
<dbReference type="STRING" id="190650.CC_2878"/>
<accession>Q9A4F6</accession>